<accession>A0A812RK12</accession>
<sequence length="55" mass="5721">MAEAEEVKDSLVDEKEGDKAVAPKAKVAKAKAKAKGKAKAKAKAKVPPIGARCME</sequence>
<dbReference type="EMBL" id="CAJNDS010002341">
    <property type="protein sequence ID" value="CAE7441328.1"/>
    <property type="molecule type" value="Genomic_DNA"/>
</dbReference>
<evidence type="ECO:0000313" key="2">
    <source>
        <dbReference type="EMBL" id="CAE7441328.1"/>
    </source>
</evidence>
<reference evidence="2" key="1">
    <citation type="submission" date="2021-02" db="EMBL/GenBank/DDBJ databases">
        <authorList>
            <person name="Dougan E. K."/>
            <person name="Rhodes N."/>
            <person name="Thang M."/>
            <person name="Chan C."/>
        </authorList>
    </citation>
    <scope>NUCLEOTIDE SEQUENCE</scope>
</reference>
<name>A0A812RK12_9DINO</name>
<proteinExistence type="predicted"/>
<protein>
    <submittedName>
        <fullName evidence="2">Uncharacterized protein</fullName>
    </submittedName>
</protein>
<feature type="compositionally biased region" description="Basic residues" evidence="1">
    <location>
        <begin position="26"/>
        <end position="44"/>
    </location>
</feature>
<evidence type="ECO:0000313" key="3">
    <source>
        <dbReference type="Proteomes" id="UP000604046"/>
    </source>
</evidence>
<feature type="compositionally biased region" description="Basic and acidic residues" evidence="1">
    <location>
        <begin position="1"/>
        <end position="21"/>
    </location>
</feature>
<evidence type="ECO:0000256" key="1">
    <source>
        <dbReference type="SAM" id="MobiDB-lite"/>
    </source>
</evidence>
<dbReference type="Proteomes" id="UP000604046">
    <property type="component" value="Unassembled WGS sequence"/>
</dbReference>
<feature type="region of interest" description="Disordered" evidence="1">
    <location>
        <begin position="1"/>
        <end position="55"/>
    </location>
</feature>
<comment type="caution">
    <text evidence="2">The sequence shown here is derived from an EMBL/GenBank/DDBJ whole genome shotgun (WGS) entry which is preliminary data.</text>
</comment>
<gene>
    <name evidence="2" type="ORF">SNAT2548_LOCUS23990</name>
</gene>
<dbReference type="AlphaFoldDB" id="A0A812RK12"/>
<keyword evidence="3" id="KW-1185">Reference proteome</keyword>
<organism evidence="2 3">
    <name type="scientific">Symbiodinium natans</name>
    <dbReference type="NCBI Taxonomy" id="878477"/>
    <lineage>
        <taxon>Eukaryota</taxon>
        <taxon>Sar</taxon>
        <taxon>Alveolata</taxon>
        <taxon>Dinophyceae</taxon>
        <taxon>Suessiales</taxon>
        <taxon>Symbiodiniaceae</taxon>
        <taxon>Symbiodinium</taxon>
    </lineage>
</organism>